<evidence type="ECO:0000256" key="1">
    <source>
        <dbReference type="SAM" id="Coils"/>
    </source>
</evidence>
<gene>
    <name evidence="2" type="ORF">TCARB_0063</name>
</gene>
<proteinExistence type="predicted"/>
<reference evidence="3" key="1">
    <citation type="book" date="2010" name="EXTREMOPHILES" publisher="0:0-0">
        <title>Complete genome sequences of ten hyperthermophilic archaea reveal their metabolic capabilities and possible ecological roles.</title>
        <editorList>
            <person name="?"/>
        </editorList>
        <authorList>
            <person name="Ravin N.V."/>
            <person name="Mardanov A.V."/>
            <person name="Bonch-Osmolovskaya E.A."/>
            <person name="Skryabin K.G."/>
        </authorList>
    </citation>
    <scope>NUCLEOTIDE SEQUENCE [LARGE SCALE GENOMIC DNA]</scope>
    <source>
        <strain evidence="3">1505</strain>
    </source>
</reference>
<sequence>MEHLREQLERFRESFLKAEELWNNYYTFVKTTVREWEAFRIDLLDRLSEVRVKLETDLRTTEELSLKLDLGLLSEEKVKKKLDELQEEIARLKEEYQTLWLAYEEITLMYITHCVKSGLPVSLSAGDIEEKKEELKSAVNKKMVSEEVAQQLEKILSDEASMLLHLHEKG</sequence>
<feature type="coiled-coil region" evidence="1">
    <location>
        <begin position="1"/>
        <end position="102"/>
    </location>
</feature>
<dbReference type="KEGG" id="tcb:TCARB_0063"/>
<evidence type="ECO:0000313" key="3">
    <source>
        <dbReference type="Proteomes" id="UP000266720"/>
    </source>
</evidence>
<accession>A0A3G1A7A4</accession>
<dbReference type="AlphaFoldDB" id="A0A3G1A7A4"/>
<dbReference type="GeneID" id="25405530"/>
<name>A0A3G1A7A4_9CREN</name>
<dbReference type="GeneID" id="16573646"/>
<evidence type="ECO:0000313" key="2">
    <source>
        <dbReference type="EMBL" id="AJB41141.1"/>
    </source>
</evidence>
<protein>
    <submittedName>
        <fullName evidence="2">Uncharacterized protein</fullName>
    </submittedName>
</protein>
<dbReference type="EMBL" id="CP007493">
    <property type="protein sequence ID" value="AJB41141.1"/>
    <property type="molecule type" value="Genomic_DNA"/>
</dbReference>
<dbReference type="Proteomes" id="UP000266720">
    <property type="component" value="Chromosome"/>
</dbReference>
<keyword evidence="1" id="KW-0175">Coiled coil</keyword>
<organism evidence="2 3">
    <name type="scientific">Thermofilum adornatum 1505</name>
    <dbReference type="NCBI Taxonomy" id="697581"/>
    <lineage>
        <taxon>Archaea</taxon>
        <taxon>Thermoproteota</taxon>
        <taxon>Thermoprotei</taxon>
        <taxon>Thermofilales</taxon>
        <taxon>Thermofilaceae</taxon>
        <taxon>Thermofilum</taxon>
    </lineage>
</organism>
<dbReference type="STRING" id="697581.TCARB_0063"/>
<dbReference type="RefSeq" id="WP_020962654.1">
    <property type="nucleotide sequence ID" value="NZ_CP007493.1"/>
</dbReference>